<feature type="region of interest" description="Disordered" evidence="2">
    <location>
        <begin position="385"/>
        <end position="515"/>
    </location>
</feature>
<dbReference type="GO" id="GO:0035020">
    <property type="term" value="P:regulation of Rac protein signal transduction"/>
    <property type="evidence" value="ECO:0007669"/>
    <property type="project" value="TreeGrafter"/>
</dbReference>
<dbReference type="SMART" id="SM00324">
    <property type="entry name" value="RhoGAP"/>
    <property type="match status" value="1"/>
</dbReference>
<comment type="caution">
    <text evidence="4">The sequence shown here is derived from an EMBL/GenBank/DDBJ whole genome shotgun (WGS) entry which is preliminary data.</text>
</comment>
<keyword evidence="5" id="KW-1185">Reference proteome</keyword>
<dbReference type="GO" id="GO:0007165">
    <property type="term" value="P:signal transduction"/>
    <property type="evidence" value="ECO:0007669"/>
    <property type="project" value="InterPro"/>
</dbReference>
<dbReference type="GO" id="GO:0005829">
    <property type="term" value="C:cytosol"/>
    <property type="evidence" value="ECO:0007669"/>
    <property type="project" value="TreeGrafter"/>
</dbReference>
<dbReference type="OrthoDB" id="19923at2759"/>
<feature type="compositionally biased region" description="Polar residues" evidence="2">
    <location>
        <begin position="453"/>
        <end position="469"/>
    </location>
</feature>
<dbReference type="SUPFAM" id="SSF48350">
    <property type="entry name" value="GTPase activation domain, GAP"/>
    <property type="match status" value="1"/>
</dbReference>
<keyword evidence="1" id="KW-0343">GTPase activation</keyword>
<proteinExistence type="predicted"/>
<feature type="compositionally biased region" description="Basic residues" evidence="2">
    <location>
        <begin position="498"/>
        <end position="515"/>
    </location>
</feature>
<dbReference type="PANTHER" id="PTHR14130:SF3">
    <property type="entry name" value="RHO GTPASE-ACTIVATING PROTEIN 17"/>
    <property type="match status" value="1"/>
</dbReference>
<feature type="domain" description="Rho-GAP" evidence="3">
    <location>
        <begin position="1"/>
        <end position="137"/>
    </location>
</feature>
<sequence>MNSTPNPSPAPHNTAAGVLKFYLQELPEPLMTFNPYEERTQIASVQDQDKKLQDLWRTCQKLPPQNFVNFRYLNKFLAKLVQTSDINKMTLSSLAIVLGTNFLWAKNEGTLPEMAAATSIHVVVVIKPNIQCVTWLFPKEVEFNMSEAFVPLTTPNSSHSSHTGNNPVDSGTLERKWPASMVVMEADLVKKESFGVKLMDFQAHWQGGTLNRKHSFPSFQLLLRTTDGSTWLQWAQSLLPRALGPKAVQGVGLAPPLRAYWGRGPARATAVLQSPRTLPIHLHQGETAVRLYSPPTPTPGPVSCRLPSALCASPPPAHKFHQPEPTQKPASQPSWGLEFSRNISASTQPVTKAVYLKPFSPYSVPRPGPRPDLCHLAALRTSEVLQQPVSDPSPQPPAATDPHAGHTAGRAHQTPQQQGPPIPGAPSEPGLQQLSYTPSQTPTPPSTPPLGKQNLSQAVSNSETAQQHAGTLPRPKPVPKPGNWPNVPSPAPSSSCHPSHRGWQPHHRSSHRLQK</sequence>
<organism evidence="4 5">
    <name type="scientific">Cervus elaphus hippelaphus</name>
    <name type="common">European red deer</name>
    <dbReference type="NCBI Taxonomy" id="46360"/>
    <lineage>
        <taxon>Eukaryota</taxon>
        <taxon>Metazoa</taxon>
        <taxon>Chordata</taxon>
        <taxon>Craniata</taxon>
        <taxon>Vertebrata</taxon>
        <taxon>Euteleostomi</taxon>
        <taxon>Mammalia</taxon>
        <taxon>Eutheria</taxon>
        <taxon>Laurasiatheria</taxon>
        <taxon>Artiodactyla</taxon>
        <taxon>Ruminantia</taxon>
        <taxon>Pecora</taxon>
        <taxon>Cervidae</taxon>
        <taxon>Cervinae</taxon>
        <taxon>Cervus</taxon>
    </lineage>
</organism>
<evidence type="ECO:0000313" key="5">
    <source>
        <dbReference type="Proteomes" id="UP000242450"/>
    </source>
</evidence>
<feature type="region of interest" description="Disordered" evidence="2">
    <location>
        <begin position="315"/>
        <end position="335"/>
    </location>
</feature>
<dbReference type="InterPro" id="IPR047165">
    <property type="entry name" value="RHG17/44/SH3BP1-like"/>
</dbReference>
<dbReference type="AlphaFoldDB" id="A0A212C042"/>
<dbReference type="GO" id="GO:0032956">
    <property type="term" value="P:regulation of actin cytoskeleton organization"/>
    <property type="evidence" value="ECO:0007669"/>
    <property type="project" value="TreeGrafter"/>
</dbReference>
<dbReference type="EMBL" id="MKHE01000034">
    <property type="protein sequence ID" value="OWJ99378.1"/>
    <property type="molecule type" value="Genomic_DNA"/>
</dbReference>
<feature type="compositionally biased region" description="Polar residues" evidence="2">
    <location>
        <begin position="324"/>
        <end position="334"/>
    </location>
</feature>
<evidence type="ECO:0000259" key="3">
    <source>
        <dbReference type="PROSITE" id="PS50238"/>
    </source>
</evidence>
<evidence type="ECO:0000313" key="4">
    <source>
        <dbReference type="EMBL" id="OWJ99378.1"/>
    </source>
</evidence>
<dbReference type="InterPro" id="IPR000198">
    <property type="entry name" value="RhoGAP_dom"/>
</dbReference>
<evidence type="ECO:0000256" key="1">
    <source>
        <dbReference type="ARBA" id="ARBA00022468"/>
    </source>
</evidence>
<name>A0A212C042_CEREH</name>
<dbReference type="PROSITE" id="PS50238">
    <property type="entry name" value="RHOGAP"/>
    <property type="match status" value="1"/>
</dbReference>
<dbReference type="GO" id="GO:0005096">
    <property type="term" value="F:GTPase activator activity"/>
    <property type="evidence" value="ECO:0007669"/>
    <property type="project" value="UniProtKB-KW"/>
</dbReference>
<dbReference type="InterPro" id="IPR008936">
    <property type="entry name" value="Rho_GTPase_activation_prot"/>
</dbReference>
<dbReference type="Pfam" id="PF00620">
    <property type="entry name" value="RhoGAP"/>
    <property type="match status" value="1"/>
</dbReference>
<protein>
    <recommendedName>
        <fullName evidence="3">Rho-GAP domain-containing protein</fullName>
    </recommendedName>
</protein>
<evidence type="ECO:0000256" key="2">
    <source>
        <dbReference type="SAM" id="MobiDB-lite"/>
    </source>
</evidence>
<dbReference type="PANTHER" id="PTHR14130">
    <property type="entry name" value="3BP-1 RELATED RHOGAP"/>
    <property type="match status" value="1"/>
</dbReference>
<dbReference type="PRINTS" id="PR01217">
    <property type="entry name" value="PRICHEXTENSN"/>
</dbReference>
<dbReference type="Proteomes" id="UP000242450">
    <property type="component" value="Chromosome X"/>
</dbReference>
<reference evidence="4 5" key="1">
    <citation type="journal article" date="2018" name="Mol. Genet. Genomics">
        <title>The red deer Cervus elaphus genome CerEla1.0: sequencing, annotating, genes, and chromosomes.</title>
        <authorList>
            <person name="Bana N.A."/>
            <person name="Nyiri A."/>
            <person name="Nagy J."/>
            <person name="Frank K."/>
            <person name="Nagy T."/>
            <person name="Steger V."/>
            <person name="Schiller M."/>
            <person name="Lakatos P."/>
            <person name="Sugar L."/>
            <person name="Horn P."/>
            <person name="Barta E."/>
            <person name="Orosz L."/>
        </authorList>
    </citation>
    <scope>NUCLEOTIDE SEQUENCE [LARGE SCALE GENOMIC DNA]</scope>
    <source>
        <strain evidence="4">Hungarian</strain>
    </source>
</reference>
<dbReference type="Gene3D" id="1.10.555.10">
    <property type="entry name" value="Rho GTPase activation protein"/>
    <property type="match status" value="1"/>
</dbReference>
<feature type="compositionally biased region" description="Pro residues" evidence="2">
    <location>
        <begin position="474"/>
        <end position="491"/>
    </location>
</feature>
<gene>
    <name evidence="4" type="ORF">Celaphus_00009701</name>
</gene>
<accession>A0A212C042</accession>